<dbReference type="PANTHER" id="PTHR12509">
    <property type="entry name" value="SPERMATOGENESIS-ASSOCIATED 4-RELATED"/>
    <property type="match status" value="1"/>
</dbReference>
<dbReference type="InterPro" id="IPR052111">
    <property type="entry name" value="Spermatogenesis_Ciliary_MAP"/>
</dbReference>
<feature type="region of interest" description="Disordered" evidence="1">
    <location>
        <begin position="284"/>
        <end position="312"/>
    </location>
</feature>
<evidence type="ECO:0000313" key="3">
    <source>
        <dbReference type="EMBL" id="KPI83153.1"/>
    </source>
</evidence>
<protein>
    <recommendedName>
        <fullName evidence="2">CH-like domain-containing protein</fullName>
    </recommendedName>
</protein>
<dbReference type="AlphaFoldDB" id="A0A0N1IGR4"/>
<feature type="region of interest" description="Disordered" evidence="1">
    <location>
        <begin position="1"/>
        <end position="20"/>
    </location>
</feature>
<proteinExistence type="predicted"/>
<dbReference type="GO" id="GO:0008017">
    <property type="term" value="F:microtubule binding"/>
    <property type="evidence" value="ECO:0007669"/>
    <property type="project" value="TreeGrafter"/>
</dbReference>
<feature type="region of interest" description="Disordered" evidence="1">
    <location>
        <begin position="160"/>
        <end position="194"/>
    </location>
</feature>
<feature type="domain" description="CH-like" evidence="2">
    <location>
        <begin position="37"/>
        <end position="130"/>
    </location>
</feature>
<dbReference type="Proteomes" id="UP000038009">
    <property type="component" value="Unassembled WGS sequence"/>
</dbReference>
<reference evidence="3 4" key="1">
    <citation type="journal article" date="2015" name="PLoS Pathog.">
        <title>Leptomonas seymouri: Adaptations to the Dixenous Life Cycle Analyzed by Genome Sequencing, Transcriptome Profiling and Co-infection with Leishmania donovani.</title>
        <authorList>
            <person name="Kraeva N."/>
            <person name="Butenko A."/>
            <person name="Hlavacova J."/>
            <person name="Kostygov A."/>
            <person name="Myskova J."/>
            <person name="Grybchuk D."/>
            <person name="Lestinova T."/>
            <person name="Votypka J."/>
            <person name="Volf P."/>
            <person name="Opperdoes F."/>
            <person name="Flegontov P."/>
            <person name="Lukes J."/>
            <person name="Yurchenko V."/>
        </authorList>
    </citation>
    <scope>NUCLEOTIDE SEQUENCE [LARGE SCALE GENOMIC DNA]</scope>
    <source>
        <strain evidence="3 4">ATCC 30220</strain>
    </source>
</reference>
<evidence type="ECO:0000313" key="4">
    <source>
        <dbReference type="Proteomes" id="UP000038009"/>
    </source>
</evidence>
<feature type="region of interest" description="Disordered" evidence="1">
    <location>
        <begin position="243"/>
        <end position="262"/>
    </location>
</feature>
<keyword evidence="4" id="KW-1185">Reference proteome</keyword>
<organism evidence="3 4">
    <name type="scientific">Leptomonas seymouri</name>
    <dbReference type="NCBI Taxonomy" id="5684"/>
    <lineage>
        <taxon>Eukaryota</taxon>
        <taxon>Discoba</taxon>
        <taxon>Euglenozoa</taxon>
        <taxon>Kinetoplastea</taxon>
        <taxon>Metakinetoplastina</taxon>
        <taxon>Trypanosomatida</taxon>
        <taxon>Trypanosomatidae</taxon>
        <taxon>Leishmaniinae</taxon>
        <taxon>Leptomonas</taxon>
    </lineage>
</organism>
<dbReference type="GO" id="GO:0005930">
    <property type="term" value="C:axoneme"/>
    <property type="evidence" value="ECO:0007669"/>
    <property type="project" value="TreeGrafter"/>
</dbReference>
<sequence length="1203" mass="126020">MASHVKTHSQAASPAATPGVPTYSLCSTAGALPREVLMWLQSLSLTNTVKNPRRDLANGYVIAQICANYWAHVPLHSFSNGASTSSKQSNWYVLQKVMRKHDIEISPAMVEGMMNGSEGFAAAFLKQLYTVFTGKAMEEVPVPLAEPLVEVPSKDVPVLTPSTATKSASRARQAAESAFLTGPSRSSLPSPSSRLNMMQKGSNTPSFGVAGASEAFFHGGSGTSGQAARALPVSRTATTAAATLPPIVPPPPAPVASPGGQTATGKPVLGISVRPAGLVSTVLPAAAGPRPSTASAVATSKERGTEQTHPPGTSLAVAWFCAKVHDAPYAEALEAFANSYNSEVASASSPLTTTLMWLSAAEGVLKSDLVYGGEGDETTKESQMVLRQRAWQSLLSSVHELAELVVRCAAHGLDVVVDSMFTAVCNTAVCDGEGRELCSGVLFVRNTLQLCASLLAHISDVDCHYALRCFHVYFVASSAFAAAVRQMKWCVAKDYAKLIVTALPPNRGTAAGVLEQLWSSVESAVRDAAVPEVEADDETNESIPASSQAEASLLTLLRALVETLLPYHSGAAFSHIRSSPPPSVTAMNANGAAGLAGPSSPDGTRPSFNTTRSPSQRIRGIHAASTGAAAVEEDVFDNVVARMAHERCTSVLRQLPKHHATLFDLHEAALAETAVALAVDLLRVELKSCFAAELVCGEPFVDVFRVLFPPVVEDGGNGNAKAESPKLLFLKNPALSVLRARWLRWCLQRRWQYGLLTGRPTALALQPSQRRVCSPNGSIDGPSDGEIAAAVSDKESWLDSDEVHALCEGLQVVCMELFAALDPESQDERDALTRRKAKILMACAMAESLPLLPSQYTATETDAARSSEGEGEGEVVAKPLCAEAVAEAALHVFTRETLPAEMHSLLRAAPQGPTKHSGTVDEHEDGATVILTHPLVGSLEPYGPLVLRSDVLLLVKALLCVLDYTSASTGKAAATGGKDVAAVARRLGARAAIVAREGQVEESLAVRIAWMHALLVEGRRAPASAPTTATIAPSSVSAAAASDAVPSLLLSSSVTEALARRSQGASHDDAVISQWHSIILECWDTFMMVLQAATLRLRQRGGASTAGPTDGAGLREALGEELLACAQQAQEVVCCLERELSSALPGRSAAASADVSTTTTGRGDGVTLNSALLSGPMSSFVLGAAAEVLQAAVGWMWNVVGGS</sequence>
<dbReference type="InterPro" id="IPR010441">
    <property type="entry name" value="CH_2"/>
</dbReference>
<dbReference type="PANTHER" id="PTHR12509:SF8">
    <property type="entry name" value="SPERMATOGENESIS-ASSOCIATED PROTEIN 4"/>
    <property type="match status" value="1"/>
</dbReference>
<dbReference type="InterPro" id="IPR036872">
    <property type="entry name" value="CH_dom_sf"/>
</dbReference>
<comment type="caution">
    <text evidence="3">The sequence shown here is derived from an EMBL/GenBank/DDBJ whole genome shotgun (WGS) entry which is preliminary data.</text>
</comment>
<feature type="compositionally biased region" description="Low complexity" evidence="1">
    <location>
        <begin position="586"/>
        <end position="597"/>
    </location>
</feature>
<accession>A0A0N1IGR4</accession>
<dbReference type="GO" id="GO:0051493">
    <property type="term" value="P:regulation of cytoskeleton organization"/>
    <property type="evidence" value="ECO:0007669"/>
    <property type="project" value="TreeGrafter"/>
</dbReference>
<feature type="compositionally biased region" description="Polar residues" evidence="1">
    <location>
        <begin position="606"/>
        <end position="615"/>
    </location>
</feature>
<dbReference type="EMBL" id="LJSK01000427">
    <property type="protein sequence ID" value="KPI83153.1"/>
    <property type="molecule type" value="Genomic_DNA"/>
</dbReference>
<feature type="compositionally biased region" description="Low complexity" evidence="1">
    <location>
        <begin position="167"/>
        <end position="194"/>
    </location>
</feature>
<feature type="region of interest" description="Disordered" evidence="1">
    <location>
        <begin position="579"/>
        <end position="615"/>
    </location>
</feature>
<gene>
    <name evidence="3" type="ORF">ABL78_7820</name>
</gene>
<evidence type="ECO:0000259" key="2">
    <source>
        <dbReference type="Pfam" id="PF06294"/>
    </source>
</evidence>
<dbReference type="OMA" id="WLRWCLQ"/>
<feature type="compositionally biased region" description="Pro residues" evidence="1">
    <location>
        <begin position="246"/>
        <end position="255"/>
    </location>
</feature>
<dbReference type="Gene3D" id="1.10.418.10">
    <property type="entry name" value="Calponin-like domain"/>
    <property type="match status" value="1"/>
</dbReference>
<dbReference type="VEuPathDB" id="TriTrypDB:Lsey_0427_0020"/>
<evidence type="ECO:0000256" key="1">
    <source>
        <dbReference type="SAM" id="MobiDB-lite"/>
    </source>
</evidence>
<name>A0A0N1IGR4_LEPSE</name>
<dbReference type="Pfam" id="PF06294">
    <property type="entry name" value="CH_2"/>
    <property type="match status" value="1"/>
</dbReference>
<dbReference type="OrthoDB" id="62528at2759"/>